<sequence length="253" mass="26632">MYAAAVLMKYALFFFFVASVCSAGILQNAIRMKQRQPGQNCNTQLINSLPNICNRSLLTGGIPIISSSERAAMNAAYAQSCVPACINLILQYYSCLNLPEAGTKMAIRLLLNGTCGVDNGEYCPVKANRLIDIDSNNPHNTCPDPIESNTGGDVVCNSTTPQSCYNDLSTFSSRLGCCAIGAYPFHLQNCGVTFDSPCGSSASIISSTPTHSTGATNVINPTSTSTPTSAANELNSPFAAIVFIAATIFGLAI</sequence>
<keyword evidence="1" id="KW-0732">Signal</keyword>
<evidence type="ECO:0000256" key="1">
    <source>
        <dbReference type="SAM" id="SignalP"/>
    </source>
</evidence>
<dbReference type="InParanoid" id="A0A1X7U1V7"/>
<feature type="signal peptide" evidence="1">
    <location>
        <begin position="1"/>
        <end position="23"/>
    </location>
</feature>
<organism evidence="2">
    <name type="scientific">Amphimedon queenslandica</name>
    <name type="common">Sponge</name>
    <dbReference type="NCBI Taxonomy" id="400682"/>
    <lineage>
        <taxon>Eukaryota</taxon>
        <taxon>Metazoa</taxon>
        <taxon>Porifera</taxon>
        <taxon>Demospongiae</taxon>
        <taxon>Heteroscleromorpha</taxon>
        <taxon>Haplosclerida</taxon>
        <taxon>Niphatidae</taxon>
        <taxon>Amphimedon</taxon>
    </lineage>
</organism>
<protein>
    <submittedName>
        <fullName evidence="2">Uncharacterized protein</fullName>
    </submittedName>
</protein>
<feature type="chain" id="PRO_5012214408" evidence="1">
    <location>
        <begin position="24"/>
        <end position="253"/>
    </location>
</feature>
<reference evidence="2" key="1">
    <citation type="submission" date="2017-05" db="UniProtKB">
        <authorList>
            <consortium name="EnsemblMetazoa"/>
        </authorList>
    </citation>
    <scope>IDENTIFICATION</scope>
</reference>
<evidence type="ECO:0000313" key="2">
    <source>
        <dbReference type="EnsemblMetazoa" id="Aqu2.1.21399_001"/>
    </source>
</evidence>
<dbReference type="AlphaFoldDB" id="A0A1X7U1V7"/>
<dbReference type="EnsemblMetazoa" id="Aqu2.1.21399_001">
    <property type="protein sequence ID" value="Aqu2.1.21399_001"/>
    <property type="gene ID" value="Aqu2.1.21399"/>
</dbReference>
<accession>A0A1X7U1V7</accession>
<name>A0A1X7U1V7_AMPQE</name>
<proteinExistence type="predicted"/>